<dbReference type="PROSITE" id="PS01315">
    <property type="entry name" value="CDS"/>
    <property type="match status" value="1"/>
</dbReference>
<feature type="transmembrane region" description="Helical" evidence="19">
    <location>
        <begin position="31"/>
        <end position="48"/>
    </location>
</feature>
<comment type="similarity">
    <text evidence="5 18">Belongs to the CDS family.</text>
</comment>
<evidence type="ECO:0000256" key="8">
    <source>
        <dbReference type="ARBA" id="ARBA00022475"/>
    </source>
</evidence>
<evidence type="ECO:0000256" key="3">
    <source>
        <dbReference type="ARBA" id="ARBA00005119"/>
    </source>
</evidence>
<gene>
    <name evidence="20" type="primary">cdsA</name>
    <name evidence="20" type="ORF">RBATCC27255_00329</name>
</gene>
<dbReference type="GO" id="GO:0005886">
    <property type="term" value="C:plasma membrane"/>
    <property type="evidence" value="ECO:0007669"/>
    <property type="project" value="UniProtKB-SubCell"/>
</dbReference>
<keyword evidence="15 19" id="KW-0472">Membrane</keyword>
<dbReference type="GO" id="GO:0004605">
    <property type="term" value="F:phosphatidate cytidylyltransferase activity"/>
    <property type="evidence" value="ECO:0007669"/>
    <property type="project" value="UniProtKB-EC"/>
</dbReference>
<evidence type="ECO:0000256" key="5">
    <source>
        <dbReference type="ARBA" id="ARBA00010185"/>
    </source>
</evidence>
<dbReference type="RefSeq" id="WP_101028455.1">
    <property type="nucleotide sequence ID" value="NZ_CABMMZ010000026.1"/>
</dbReference>
<feature type="transmembrane region" description="Helical" evidence="19">
    <location>
        <begin position="7"/>
        <end position="25"/>
    </location>
</feature>
<feature type="transmembrane region" description="Helical" evidence="19">
    <location>
        <begin position="132"/>
        <end position="154"/>
    </location>
</feature>
<keyword evidence="21" id="KW-1185">Reference proteome</keyword>
<evidence type="ECO:0000256" key="14">
    <source>
        <dbReference type="ARBA" id="ARBA00023098"/>
    </source>
</evidence>
<feature type="transmembrane region" description="Helical" evidence="19">
    <location>
        <begin position="108"/>
        <end position="126"/>
    </location>
</feature>
<evidence type="ECO:0000256" key="2">
    <source>
        <dbReference type="ARBA" id="ARBA00004651"/>
    </source>
</evidence>
<evidence type="ECO:0000256" key="10">
    <source>
        <dbReference type="ARBA" id="ARBA00022679"/>
    </source>
</evidence>
<evidence type="ECO:0000313" key="20">
    <source>
        <dbReference type="EMBL" id="PKD32381.1"/>
    </source>
</evidence>
<feature type="transmembrane region" description="Helical" evidence="19">
    <location>
        <begin position="204"/>
        <end position="227"/>
    </location>
</feature>
<dbReference type="EC" id="2.7.7.41" evidence="6 18"/>
<evidence type="ECO:0000313" key="21">
    <source>
        <dbReference type="Proteomes" id="UP000233425"/>
    </source>
</evidence>
<protein>
    <recommendedName>
        <fullName evidence="7 18">Phosphatidate cytidylyltransferase</fullName>
        <ecNumber evidence="6 18">2.7.7.41</ecNumber>
    </recommendedName>
</protein>
<comment type="catalytic activity">
    <reaction evidence="1 18">
        <text>a 1,2-diacyl-sn-glycero-3-phosphate + CTP + H(+) = a CDP-1,2-diacyl-sn-glycerol + diphosphate</text>
        <dbReference type="Rhea" id="RHEA:16229"/>
        <dbReference type="ChEBI" id="CHEBI:15378"/>
        <dbReference type="ChEBI" id="CHEBI:33019"/>
        <dbReference type="ChEBI" id="CHEBI:37563"/>
        <dbReference type="ChEBI" id="CHEBI:58332"/>
        <dbReference type="ChEBI" id="CHEBI:58608"/>
        <dbReference type="EC" id="2.7.7.41"/>
    </reaction>
</comment>
<comment type="subcellular location">
    <subcellularLocation>
        <location evidence="2">Cell membrane</location>
        <topology evidence="2">Multi-pass membrane protein</topology>
    </subcellularLocation>
</comment>
<dbReference type="PANTHER" id="PTHR46382:SF1">
    <property type="entry name" value="PHOSPHATIDATE CYTIDYLYLTRANSFERASE"/>
    <property type="match status" value="1"/>
</dbReference>
<keyword evidence="14" id="KW-0443">Lipid metabolism</keyword>
<evidence type="ECO:0000256" key="17">
    <source>
        <dbReference type="ARBA" id="ARBA00023264"/>
    </source>
</evidence>
<evidence type="ECO:0000256" key="7">
    <source>
        <dbReference type="ARBA" id="ARBA00019373"/>
    </source>
</evidence>
<dbReference type="UniPathway" id="UPA00557">
    <property type="reaction ID" value="UER00614"/>
</dbReference>
<dbReference type="EMBL" id="NNSR01000026">
    <property type="protein sequence ID" value="PKD32381.1"/>
    <property type="molecule type" value="Genomic_DNA"/>
</dbReference>
<feature type="transmembrane region" description="Helical" evidence="19">
    <location>
        <begin position="175"/>
        <end position="198"/>
    </location>
</feature>
<dbReference type="Proteomes" id="UP000233425">
    <property type="component" value="Unassembled WGS sequence"/>
</dbReference>
<feature type="transmembrane region" description="Helical" evidence="19">
    <location>
        <begin position="55"/>
        <end position="72"/>
    </location>
</feature>
<sequence length="276" mass="30310">MKSLKPRLLTAVIGIPLLLIVLFVSELWLPFTGIVIGAFSAFMTGEYLHARKMLYKFHLSIPCIVFSFLLSILVTTKFLYILIFVFILTAFAVMIFKHEKTNYADVAYSVFGTFLISFGMSAIPIACASSVSITFCYICIFALPWMADAGGFFIGASFGKHKLCPKISPKKTVEGAIGGILFCDLTAVIIGLIFSFWVMPDANINFWALILLGVIDAPVSILGDLSFSLIKRSYGIKDYGSIFPGHGGMLDRFDSIIFTAPVLVAINQFIPFITVG</sequence>
<evidence type="ECO:0000256" key="18">
    <source>
        <dbReference type="RuleBase" id="RU003938"/>
    </source>
</evidence>
<keyword evidence="17" id="KW-1208">Phospholipid metabolism</keyword>
<comment type="pathway">
    <text evidence="4">Lipid metabolism.</text>
</comment>
<organism evidence="20 21">
    <name type="scientific">Ruminococcus bromii</name>
    <dbReference type="NCBI Taxonomy" id="40518"/>
    <lineage>
        <taxon>Bacteria</taxon>
        <taxon>Bacillati</taxon>
        <taxon>Bacillota</taxon>
        <taxon>Clostridia</taxon>
        <taxon>Eubacteriales</taxon>
        <taxon>Oscillospiraceae</taxon>
        <taxon>Ruminococcus</taxon>
    </lineage>
</organism>
<keyword evidence="11 18" id="KW-0812">Transmembrane</keyword>
<evidence type="ECO:0000256" key="6">
    <source>
        <dbReference type="ARBA" id="ARBA00012487"/>
    </source>
</evidence>
<evidence type="ECO:0000256" key="16">
    <source>
        <dbReference type="ARBA" id="ARBA00023209"/>
    </source>
</evidence>
<dbReference type="GO" id="GO:0016024">
    <property type="term" value="P:CDP-diacylglycerol biosynthetic process"/>
    <property type="evidence" value="ECO:0007669"/>
    <property type="project" value="UniProtKB-UniPathway"/>
</dbReference>
<evidence type="ECO:0000256" key="12">
    <source>
        <dbReference type="ARBA" id="ARBA00022695"/>
    </source>
</evidence>
<reference evidence="20" key="1">
    <citation type="journal article" date="2018" name="Environ. Microbiol.">
        <title>Sporulation capability and amylosome conservation among diverse human colonic and rumen isolates of the keystone starch-degrader Ruminococcus bromii.</title>
        <authorList>
            <person name="Mukhopadhya I."/>
            <person name="Morais S."/>
            <person name="Laverde-Gomez J."/>
            <person name="Sheridan P.O."/>
            <person name="Walker A.W."/>
            <person name="Kelly W."/>
            <person name="Klieve A.V."/>
            <person name="Ouwerkerk D."/>
            <person name="Duncan S.H."/>
            <person name="Louis P."/>
            <person name="Koropatkin N."/>
            <person name="Cockburn D."/>
            <person name="Kibler R."/>
            <person name="Cooper P.J."/>
            <person name="Sandoval C."/>
            <person name="Crost E."/>
            <person name="Juge N."/>
            <person name="Bayer E.A."/>
            <person name="Flint H.J."/>
        </authorList>
    </citation>
    <scope>NUCLEOTIDE SEQUENCE [LARGE SCALE GENOMIC DNA]</scope>
    <source>
        <strain evidence="20">ATCC 27255</strain>
    </source>
</reference>
<evidence type="ECO:0000256" key="13">
    <source>
        <dbReference type="ARBA" id="ARBA00022989"/>
    </source>
</evidence>
<dbReference type="AlphaFoldDB" id="A0A2N0UZG3"/>
<keyword evidence="16" id="KW-0594">Phospholipid biosynthesis</keyword>
<keyword evidence="9" id="KW-0444">Lipid biosynthesis</keyword>
<dbReference type="PANTHER" id="PTHR46382">
    <property type="entry name" value="PHOSPHATIDATE CYTIDYLYLTRANSFERASE"/>
    <property type="match status" value="1"/>
</dbReference>
<name>A0A2N0UZG3_9FIRM</name>
<feature type="transmembrane region" description="Helical" evidence="19">
    <location>
        <begin position="78"/>
        <end position="96"/>
    </location>
</feature>
<comment type="pathway">
    <text evidence="3 18">Phospholipid metabolism; CDP-diacylglycerol biosynthesis; CDP-diacylglycerol from sn-glycerol 3-phosphate: step 3/3.</text>
</comment>
<keyword evidence="12 18" id="KW-0548">Nucleotidyltransferase</keyword>
<evidence type="ECO:0000256" key="11">
    <source>
        <dbReference type="ARBA" id="ARBA00022692"/>
    </source>
</evidence>
<accession>A0A2N0UZG3</accession>
<evidence type="ECO:0000256" key="15">
    <source>
        <dbReference type="ARBA" id="ARBA00023136"/>
    </source>
</evidence>
<evidence type="ECO:0000256" key="4">
    <source>
        <dbReference type="ARBA" id="ARBA00005189"/>
    </source>
</evidence>
<evidence type="ECO:0000256" key="9">
    <source>
        <dbReference type="ARBA" id="ARBA00022516"/>
    </source>
</evidence>
<dbReference type="InterPro" id="IPR000374">
    <property type="entry name" value="PC_trans"/>
</dbReference>
<evidence type="ECO:0000256" key="1">
    <source>
        <dbReference type="ARBA" id="ARBA00001698"/>
    </source>
</evidence>
<keyword evidence="8" id="KW-1003">Cell membrane</keyword>
<comment type="caution">
    <text evidence="20">The sequence shown here is derived from an EMBL/GenBank/DDBJ whole genome shotgun (WGS) entry which is preliminary data.</text>
</comment>
<proteinExistence type="inferred from homology"/>
<keyword evidence="10 18" id="KW-0808">Transferase</keyword>
<keyword evidence="13 19" id="KW-1133">Transmembrane helix</keyword>
<dbReference type="Pfam" id="PF01148">
    <property type="entry name" value="CTP_transf_1"/>
    <property type="match status" value="1"/>
</dbReference>
<evidence type="ECO:0000256" key="19">
    <source>
        <dbReference type="SAM" id="Phobius"/>
    </source>
</evidence>